<feature type="region of interest" description="Disordered" evidence="1">
    <location>
        <begin position="644"/>
        <end position="669"/>
    </location>
</feature>
<feature type="chain" id="PRO_5047460579" evidence="2">
    <location>
        <begin position="23"/>
        <end position="669"/>
    </location>
</feature>
<dbReference type="InterPro" id="IPR029058">
    <property type="entry name" value="AB_hydrolase_fold"/>
</dbReference>
<dbReference type="Gene3D" id="3.40.50.1820">
    <property type="entry name" value="alpha/beta hydrolase"/>
    <property type="match status" value="1"/>
</dbReference>
<feature type="signal peptide" evidence="2">
    <location>
        <begin position="1"/>
        <end position="22"/>
    </location>
</feature>
<keyword evidence="4" id="KW-1185">Reference proteome</keyword>
<sequence>MKRLTPYLVFSLLPLVSLSALSYADAYKHLAAEPSQAKAQRLAEPKAQGVFSHTALIPLGAEQREQSFLVDNLDASPVALIGPDTDQLRLSLTDPDGQQQLHEAIAQPSSIPTRDLQLGSESFPAKQFELRANKPGRWKLNWVDTAAAETRDAKLKRYLMVKGDPNFKLYSYRDNVQTTQGSQVNLVAYMVAAQGKRGQRTQLLDTQPFNGTIEQASVLITQPDGQTMTLALHDDGRNGDAIAGDGQYSATLPTQLVGVYTQELQVSGTRPDGLAFTRSVSDLYPVIEQSFAIASRKASLVQGTDTAEIRVPVSVNGKDQQVFVGTEVWGTNAQGKREIATWVGGIATVTETADQAYLSLYFDSQWLTQNDLRAPYQLRAVRLQNVDNHTPMDQRAQMSAALQTEQAPMLANSRVASTSVRTDSHGDKRVRIVGAAPLSLKTSSNLVQTAAAGSKLMLVHGYCSNGGWNTNHFTNAVEFKDYNANRSHDAFARKIRDAGAAYSSFGVVAHSQGGAAALHLYAKYASGLDNASGGRIIQSVGTPYQGTALAGNLAVLGQIFGAGCGKNTDLTYSGASNWLATIPTWARSQVDYYTTSFKTRWWAYDYCHLATDLLLDDPEDGTTEKWSGQLSGAVNKGHKTGWCHTSGMRDPAQTGDTSRNSSMNSRAAR</sequence>
<keyword evidence="2" id="KW-0732">Signal</keyword>
<reference evidence="4" key="1">
    <citation type="journal article" date="2019" name="Int. J. Syst. Evol. Microbiol.">
        <title>The Global Catalogue of Microorganisms (GCM) 10K type strain sequencing project: providing services to taxonomists for standard genome sequencing and annotation.</title>
        <authorList>
            <consortium name="The Broad Institute Genomics Platform"/>
            <consortium name="The Broad Institute Genome Sequencing Center for Infectious Disease"/>
            <person name="Wu L."/>
            <person name="Ma J."/>
        </authorList>
    </citation>
    <scope>NUCLEOTIDE SEQUENCE [LARGE SCALE GENOMIC DNA]</scope>
    <source>
        <strain evidence="4">CECT 8570</strain>
    </source>
</reference>
<dbReference type="EMBL" id="JBHSCX010000006">
    <property type="protein sequence ID" value="MFC4362464.1"/>
    <property type="molecule type" value="Genomic_DNA"/>
</dbReference>
<gene>
    <name evidence="3" type="ORF">ACFOX3_09125</name>
</gene>
<name>A0ABV8V3H9_9GAMM</name>
<evidence type="ECO:0000256" key="1">
    <source>
        <dbReference type="SAM" id="MobiDB-lite"/>
    </source>
</evidence>
<feature type="compositionally biased region" description="Low complexity" evidence="1">
    <location>
        <begin position="658"/>
        <end position="669"/>
    </location>
</feature>
<dbReference type="Proteomes" id="UP001595840">
    <property type="component" value="Unassembled WGS sequence"/>
</dbReference>
<organism evidence="3 4">
    <name type="scientific">Simiduia curdlanivorans</name>
    <dbReference type="NCBI Taxonomy" id="1492769"/>
    <lineage>
        <taxon>Bacteria</taxon>
        <taxon>Pseudomonadati</taxon>
        <taxon>Pseudomonadota</taxon>
        <taxon>Gammaproteobacteria</taxon>
        <taxon>Cellvibrionales</taxon>
        <taxon>Cellvibrionaceae</taxon>
        <taxon>Simiduia</taxon>
    </lineage>
</organism>
<comment type="caution">
    <text evidence="3">The sequence shown here is derived from an EMBL/GenBank/DDBJ whole genome shotgun (WGS) entry which is preliminary data.</text>
</comment>
<evidence type="ECO:0000313" key="3">
    <source>
        <dbReference type="EMBL" id="MFC4362464.1"/>
    </source>
</evidence>
<dbReference type="SUPFAM" id="SSF53474">
    <property type="entry name" value="alpha/beta-Hydrolases"/>
    <property type="match status" value="1"/>
</dbReference>
<proteinExistence type="predicted"/>
<accession>A0ABV8V3H9</accession>
<dbReference type="RefSeq" id="WP_290260495.1">
    <property type="nucleotide sequence ID" value="NZ_JAUFQG010000004.1"/>
</dbReference>
<dbReference type="NCBIfam" id="NF041940">
    <property type="entry name" value="choice_anch_X"/>
    <property type="match status" value="1"/>
</dbReference>
<evidence type="ECO:0000256" key="2">
    <source>
        <dbReference type="SAM" id="SignalP"/>
    </source>
</evidence>
<evidence type="ECO:0000313" key="4">
    <source>
        <dbReference type="Proteomes" id="UP001595840"/>
    </source>
</evidence>
<protein>
    <submittedName>
        <fullName evidence="3">Choice-of-anchor X domain-containing protein</fullName>
    </submittedName>
</protein>